<protein>
    <submittedName>
        <fullName evidence="5">Aspartyl protease family protein</fullName>
    </submittedName>
</protein>
<dbReference type="FunFam" id="2.40.70.10:FF:000154">
    <property type="entry name" value="Aspartic proteinase nepenthesin-2"/>
    <property type="match status" value="1"/>
</dbReference>
<dbReference type="InterPro" id="IPR032861">
    <property type="entry name" value="TAXi_N"/>
</dbReference>
<dbReference type="PROSITE" id="PS51767">
    <property type="entry name" value="PEPTIDASE_A1"/>
    <property type="match status" value="1"/>
</dbReference>
<keyword evidence="5" id="KW-0378">Hydrolase</keyword>
<dbReference type="InterPro" id="IPR021109">
    <property type="entry name" value="Peptidase_aspartic_dom_sf"/>
</dbReference>
<dbReference type="InterPro" id="IPR001461">
    <property type="entry name" value="Aspartic_peptidase_A1"/>
</dbReference>
<dbReference type="Pfam" id="PF14543">
    <property type="entry name" value="TAXi_N"/>
    <property type="match status" value="1"/>
</dbReference>
<accession>A0A3L6EBU0</accession>
<dbReference type="InterPro" id="IPR033121">
    <property type="entry name" value="PEPTIDASE_A1"/>
</dbReference>
<sequence>MAVPSLLLCYLLLLVSPHLGCSYHTSYTRDGRHHVLRSNRDPRRRPKPTCSSAHSAHSAVPVVHRLSPCSPLAGAARNQQPERRSVADVLHRDALRLRSLLHREEDNHGTPAPAPPGRGVSIPSRGEPIEELPGAFEYHVVAGFGTPMQKLPVGFDTTTTGATLLQCTPCGSGADHAFDPSASSSVSQVPCGSPDCPFHGCSGRPSCTLSVSFNNTLLGNATFFTDTLTLTPSSSATVDKFRFACLEAGIVAPGPGEDGSAGILDLSRNSHSLPSRLVASSPPHAVAFSYCLPASTADVGFLSLGATKPELLGRKVSYTPLRGSPSNGNLYVVDLVGLGLGGPDLPIPPAAIAGDDTILELHTTFTYLKPQVYAVLRDSFRKSMSEYPAAPPLGSLDTCYNFTGLDAFSVPAVTLKFAGGADVDLWMDEMMYFIDPDNHFSIGCLAFVAQDDDCDGGTVIGSMAQMSTEVVYDVRGGKVGFVPYRC</sequence>
<feature type="compositionally biased region" description="Basic residues" evidence="2">
    <location>
        <begin position="36"/>
        <end position="47"/>
    </location>
</feature>
<evidence type="ECO:0000259" key="4">
    <source>
        <dbReference type="PROSITE" id="PS51767"/>
    </source>
</evidence>
<dbReference type="Proteomes" id="UP000251960">
    <property type="component" value="Chromosome 6"/>
</dbReference>
<feature type="domain" description="Peptidase A1" evidence="4">
    <location>
        <begin position="138"/>
        <end position="482"/>
    </location>
</feature>
<evidence type="ECO:0000313" key="5">
    <source>
        <dbReference type="EMBL" id="PWZ18454.1"/>
    </source>
</evidence>
<dbReference type="Pfam" id="PF14541">
    <property type="entry name" value="TAXi_C"/>
    <property type="match status" value="1"/>
</dbReference>
<dbReference type="FunFam" id="2.40.70.10:FF:000049">
    <property type="entry name" value="Aspartyl protease AED1"/>
    <property type="match status" value="1"/>
</dbReference>
<dbReference type="PANTHER" id="PTHR13683:SF638">
    <property type="entry name" value="ASPARTIC PROTEINASE NEPENTHESIN-2"/>
    <property type="match status" value="1"/>
</dbReference>
<comment type="caution">
    <text evidence="5">The sequence shown here is derived from an EMBL/GenBank/DDBJ whole genome shotgun (WGS) entry which is preliminary data.</text>
</comment>
<reference evidence="5" key="1">
    <citation type="journal article" date="2018" name="Nat. Genet.">
        <title>Extensive intraspecific gene order and gene structural variations between Mo17 and other maize genomes.</title>
        <authorList>
            <person name="Sun S."/>
            <person name="Zhou Y."/>
            <person name="Chen J."/>
            <person name="Shi J."/>
            <person name="Zhao H."/>
            <person name="Zhao H."/>
            <person name="Song W."/>
            <person name="Zhang M."/>
            <person name="Cui Y."/>
            <person name="Dong X."/>
            <person name="Liu H."/>
            <person name="Ma X."/>
            <person name="Jiao Y."/>
            <person name="Wang B."/>
            <person name="Wei X."/>
            <person name="Stein J.C."/>
            <person name="Glaubitz J.C."/>
            <person name="Lu F."/>
            <person name="Yu G."/>
            <person name="Liang C."/>
            <person name="Fengler K."/>
            <person name="Li B."/>
            <person name="Rafalski A."/>
            <person name="Schnable P.S."/>
            <person name="Ware D.H."/>
            <person name="Buckler E.S."/>
            <person name="Lai J."/>
        </authorList>
    </citation>
    <scope>NUCLEOTIDE SEQUENCE [LARGE SCALE GENOMIC DNA]</scope>
    <source>
        <tissue evidence="5">Seedling</tissue>
    </source>
</reference>
<dbReference type="EMBL" id="NCVQ01000007">
    <property type="protein sequence ID" value="PWZ18454.1"/>
    <property type="molecule type" value="Genomic_DNA"/>
</dbReference>
<dbReference type="Gene3D" id="2.40.70.10">
    <property type="entry name" value="Acid Proteases"/>
    <property type="match status" value="2"/>
</dbReference>
<proteinExistence type="inferred from homology"/>
<evidence type="ECO:0000256" key="1">
    <source>
        <dbReference type="ARBA" id="ARBA00007447"/>
    </source>
</evidence>
<feature type="chain" id="PRO_5017944923" evidence="3">
    <location>
        <begin position="23"/>
        <end position="486"/>
    </location>
</feature>
<gene>
    <name evidence="5" type="primary">At5g10770_5</name>
    <name evidence="5" type="ORF">Zm00014a_020809</name>
</gene>
<feature type="region of interest" description="Disordered" evidence="2">
    <location>
        <begin position="101"/>
        <end position="124"/>
    </location>
</feature>
<dbReference type="PANTHER" id="PTHR13683">
    <property type="entry name" value="ASPARTYL PROTEASES"/>
    <property type="match status" value="1"/>
</dbReference>
<keyword evidence="3" id="KW-0732">Signal</keyword>
<dbReference type="InterPro" id="IPR032799">
    <property type="entry name" value="TAXi_C"/>
</dbReference>
<name>A0A3L6EBU0_MAIZE</name>
<evidence type="ECO:0000256" key="3">
    <source>
        <dbReference type="SAM" id="SignalP"/>
    </source>
</evidence>
<dbReference type="ExpressionAtlas" id="A0A3L6EBU0">
    <property type="expression patterns" value="baseline"/>
</dbReference>
<organism evidence="5">
    <name type="scientific">Zea mays</name>
    <name type="common">Maize</name>
    <dbReference type="NCBI Taxonomy" id="4577"/>
    <lineage>
        <taxon>Eukaryota</taxon>
        <taxon>Viridiplantae</taxon>
        <taxon>Streptophyta</taxon>
        <taxon>Embryophyta</taxon>
        <taxon>Tracheophyta</taxon>
        <taxon>Spermatophyta</taxon>
        <taxon>Magnoliopsida</taxon>
        <taxon>Liliopsida</taxon>
        <taxon>Poales</taxon>
        <taxon>Poaceae</taxon>
        <taxon>PACMAD clade</taxon>
        <taxon>Panicoideae</taxon>
        <taxon>Andropogonodae</taxon>
        <taxon>Andropogoneae</taxon>
        <taxon>Tripsacinae</taxon>
        <taxon>Zea</taxon>
    </lineage>
</organism>
<feature type="signal peptide" evidence="3">
    <location>
        <begin position="1"/>
        <end position="22"/>
    </location>
</feature>
<keyword evidence="5" id="KW-0645">Protease</keyword>
<evidence type="ECO:0000256" key="2">
    <source>
        <dbReference type="SAM" id="MobiDB-lite"/>
    </source>
</evidence>
<dbReference type="GO" id="GO:0006508">
    <property type="term" value="P:proteolysis"/>
    <property type="evidence" value="ECO:0007669"/>
    <property type="project" value="UniProtKB-KW"/>
</dbReference>
<dbReference type="AlphaFoldDB" id="A0A3L6EBU0"/>
<feature type="region of interest" description="Disordered" evidence="2">
    <location>
        <begin position="36"/>
        <end position="59"/>
    </location>
</feature>
<dbReference type="GO" id="GO:0004190">
    <property type="term" value="F:aspartic-type endopeptidase activity"/>
    <property type="evidence" value="ECO:0007669"/>
    <property type="project" value="InterPro"/>
</dbReference>
<comment type="similarity">
    <text evidence="1">Belongs to the peptidase A1 family.</text>
</comment>
<dbReference type="SUPFAM" id="SSF50630">
    <property type="entry name" value="Acid proteases"/>
    <property type="match status" value="1"/>
</dbReference>